<dbReference type="SMART" id="SM00342">
    <property type="entry name" value="HTH_ARAC"/>
    <property type="match status" value="1"/>
</dbReference>
<dbReference type="Proteomes" id="UP000587760">
    <property type="component" value="Unassembled WGS sequence"/>
</dbReference>
<dbReference type="Pfam" id="PF12833">
    <property type="entry name" value="HTH_18"/>
    <property type="match status" value="1"/>
</dbReference>
<dbReference type="InterPro" id="IPR009057">
    <property type="entry name" value="Homeodomain-like_sf"/>
</dbReference>
<dbReference type="SUPFAM" id="SSF51215">
    <property type="entry name" value="Regulatory protein AraC"/>
    <property type="match status" value="1"/>
</dbReference>
<accession>A0A841R8P5</accession>
<dbReference type="InterPro" id="IPR018060">
    <property type="entry name" value="HTH_AraC"/>
</dbReference>
<dbReference type="EMBL" id="JACHGJ010000002">
    <property type="protein sequence ID" value="MBB6479731.1"/>
    <property type="molecule type" value="Genomic_DNA"/>
</dbReference>
<dbReference type="Gene3D" id="2.60.120.10">
    <property type="entry name" value="Jelly Rolls"/>
    <property type="match status" value="1"/>
</dbReference>
<dbReference type="PANTHER" id="PTHR43280">
    <property type="entry name" value="ARAC-FAMILY TRANSCRIPTIONAL REGULATOR"/>
    <property type="match status" value="1"/>
</dbReference>
<keyword evidence="2" id="KW-0238">DNA-binding</keyword>
<comment type="caution">
    <text evidence="5">The sequence shown here is derived from an EMBL/GenBank/DDBJ whole genome shotgun (WGS) entry which is preliminary data.</text>
</comment>
<organism evidence="5 6">
    <name type="scientific">Spirochaeta isovalerica</name>
    <dbReference type="NCBI Taxonomy" id="150"/>
    <lineage>
        <taxon>Bacteria</taxon>
        <taxon>Pseudomonadati</taxon>
        <taxon>Spirochaetota</taxon>
        <taxon>Spirochaetia</taxon>
        <taxon>Spirochaetales</taxon>
        <taxon>Spirochaetaceae</taxon>
        <taxon>Spirochaeta</taxon>
    </lineage>
</organism>
<name>A0A841R8P5_9SPIO</name>
<dbReference type="InterPro" id="IPR014710">
    <property type="entry name" value="RmlC-like_jellyroll"/>
</dbReference>
<evidence type="ECO:0000313" key="6">
    <source>
        <dbReference type="Proteomes" id="UP000587760"/>
    </source>
</evidence>
<dbReference type="InterPro" id="IPR037923">
    <property type="entry name" value="HTH-like"/>
</dbReference>
<reference evidence="5 6" key="1">
    <citation type="submission" date="2020-08" db="EMBL/GenBank/DDBJ databases">
        <title>Genomic Encyclopedia of Type Strains, Phase IV (KMG-IV): sequencing the most valuable type-strain genomes for metagenomic binning, comparative biology and taxonomic classification.</title>
        <authorList>
            <person name="Goeker M."/>
        </authorList>
    </citation>
    <scope>NUCLEOTIDE SEQUENCE [LARGE SCALE GENOMIC DNA]</scope>
    <source>
        <strain evidence="5 6">DSM 2461</strain>
    </source>
</reference>
<dbReference type="GO" id="GO:0043565">
    <property type="term" value="F:sequence-specific DNA binding"/>
    <property type="evidence" value="ECO:0007669"/>
    <property type="project" value="InterPro"/>
</dbReference>
<protein>
    <submittedName>
        <fullName evidence="5">AraC family cel operon transcriptional repressor</fullName>
    </submittedName>
</protein>
<dbReference type="InterPro" id="IPR003313">
    <property type="entry name" value="AraC-bd"/>
</dbReference>
<evidence type="ECO:0000256" key="3">
    <source>
        <dbReference type="ARBA" id="ARBA00023163"/>
    </source>
</evidence>
<dbReference type="SUPFAM" id="SSF46689">
    <property type="entry name" value="Homeodomain-like"/>
    <property type="match status" value="1"/>
</dbReference>
<dbReference type="PANTHER" id="PTHR43280:SF2">
    <property type="entry name" value="HTH-TYPE TRANSCRIPTIONAL REGULATOR EXSA"/>
    <property type="match status" value="1"/>
</dbReference>
<evidence type="ECO:0000256" key="1">
    <source>
        <dbReference type="ARBA" id="ARBA00023015"/>
    </source>
</evidence>
<keyword evidence="1" id="KW-0805">Transcription regulation</keyword>
<feature type="domain" description="HTH araC/xylS-type" evidence="4">
    <location>
        <begin position="176"/>
        <end position="274"/>
    </location>
</feature>
<proteinExistence type="predicted"/>
<dbReference type="Pfam" id="PF02311">
    <property type="entry name" value="AraC_binding"/>
    <property type="match status" value="1"/>
</dbReference>
<evidence type="ECO:0000259" key="4">
    <source>
        <dbReference type="PROSITE" id="PS01124"/>
    </source>
</evidence>
<keyword evidence="3" id="KW-0804">Transcription</keyword>
<dbReference type="AlphaFoldDB" id="A0A841R8P5"/>
<keyword evidence="6" id="KW-1185">Reference proteome</keyword>
<dbReference type="RefSeq" id="WP_184745216.1">
    <property type="nucleotide sequence ID" value="NZ_JACHGJ010000002.1"/>
</dbReference>
<dbReference type="GO" id="GO:0003700">
    <property type="term" value="F:DNA-binding transcription factor activity"/>
    <property type="evidence" value="ECO:0007669"/>
    <property type="project" value="InterPro"/>
</dbReference>
<gene>
    <name evidence="5" type="ORF">HNR50_001389</name>
</gene>
<evidence type="ECO:0000256" key="2">
    <source>
        <dbReference type="ARBA" id="ARBA00023125"/>
    </source>
</evidence>
<evidence type="ECO:0000313" key="5">
    <source>
        <dbReference type="EMBL" id="MBB6479731.1"/>
    </source>
</evidence>
<dbReference type="PROSITE" id="PS01124">
    <property type="entry name" value="HTH_ARAC_FAMILY_2"/>
    <property type="match status" value="1"/>
</dbReference>
<sequence>MSMKIFEWKDYGRKEYLVHSYNLDSPYSFPLHSHRNHWELVYCEEGQFHHQVNGEIYNHSEGRLMFIREADRHLLKGRDFRYSNIAFSGAWMDTFRRIAGDELVQTLIKPDRRPPYAVVPQTARRDLEGQIRALRSSGKGGRADLKFSRFLHYVFDSFFLPESGDEPLADIPQWLRDLILHVNEEENRIPSVEELVELSCRCAEHVSRSFRKYMGKSPSAYLKNLKLNRASELLLSTNYPVKEICYLCSYDNANYFHRQFRDTYGMTPLEYRRNLGRRIH</sequence>
<dbReference type="Gene3D" id="1.10.10.60">
    <property type="entry name" value="Homeodomain-like"/>
    <property type="match status" value="2"/>
</dbReference>